<dbReference type="RefSeq" id="WP_106202929.1">
    <property type="nucleotide sequence ID" value="NZ_PVTD01000001.1"/>
</dbReference>
<protein>
    <submittedName>
        <fullName evidence="1">Uncharacterized protein</fullName>
    </submittedName>
</protein>
<evidence type="ECO:0000313" key="1">
    <source>
        <dbReference type="EMBL" id="PRY26124.1"/>
    </source>
</evidence>
<proteinExistence type="predicted"/>
<dbReference type="Proteomes" id="UP000239480">
    <property type="component" value="Unassembled WGS sequence"/>
</dbReference>
<dbReference type="AlphaFoldDB" id="A0A2T0RY63"/>
<evidence type="ECO:0000313" key="2">
    <source>
        <dbReference type="Proteomes" id="UP000239480"/>
    </source>
</evidence>
<sequence>MPDTVNHIGATGLLDRIDLRPFVGNRFRLPMQVLHPMARAVAGRHRRYATLAMGLQRGASGDRADRGIFSVFLN</sequence>
<comment type="caution">
    <text evidence="1">The sequence shown here is derived from an EMBL/GenBank/DDBJ whole genome shotgun (WGS) entry which is preliminary data.</text>
</comment>
<keyword evidence="2" id="KW-1185">Reference proteome</keyword>
<organism evidence="1 2">
    <name type="scientific">Aliiruegeria haliotis</name>
    <dbReference type="NCBI Taxonomy" id="1280846"/>
    <lineage>
        <taxon>Bacteria</taxon>
        <taxon>Pseudomonadati</taxon>
        <taxon>Pseudomonadota</taxon>
        <taxon>Alphaproteobacteria</taxon>
        <taxon>Rhodobacterales</taxon>
        <taxon>Roseobacteraceae</taxon>
        <taxon>Aliiruegeria</taxon>
    </lineage>
</organism>
<name>A0A2T0RY63_9RHOB</name>
<accession>A0A2T0RY63</accession>
<dbReference type="EMBL" id="PVTD01000001">
    <property type="protein sequence ID" value="PRY26124.1"/>
    <property type="molecule type" value="Genomic_DNA"/>
</dbReference>
<gene>
    <name evidence="1" type="ORF">CLV78_101217</name>
</gene>
<reference evidence="1 2" key="1">
    <citation type="submission" date="2018-03" db="EMBL/GenBank/DDBJ databases">
        <title>Genomic Encyclopedia of Archaeal and Bacterial Type Strains, Phase II (KMG-II): from individual species to whole genera.</title>
        <authorList>
            <person name="Goeker M."/>
        </authorList>
    </citation>
    <scope>NUCLEOTIDE SEQUENCE [LARGE SCALE GENOMIC DNA]</scope>
    <source>
        <strain evidence="1 2">DSM 29328</strain>
    </source>
</reference>